<organism evidence="5 6">
    <name type="scientific">Candidatus Wallbacteria bacterium HGW-Wallbacteria-1</name>
    <dbReference type="NCBI Taxonomy" id="2013854"/>
    <lineage>
        <taxon>Bacteria</taxon>
        <taxon>Candidatus Walliibacteriota</taxon>
    </lineage>
</organism>
<feature type="transmembrane region" description="Helical" evidence="4">
    <location>
        <begin position="270"/>
        <end position="289"/>
    </location>
</feature>
<dbReference type="Proteomes" id="UP000233256">
    <property type="component" value="Unassembled WGS sequence"/>
</dbReference>
<evidence type="ECO:0000313" key="6">
    <source>
        <dbReference type="Proteomes" id="UP000233256"/>
    </source>
</evidence>
<evidence type="ECO:0000256" key="1">
    <source>
        <dbReference type="ARBA" id="ARBA00006739"/>
    </source>
</evidence>
<sequence length="334" mass="36975">MKIMNTVDIIIYSPGDATALVTTLSSIPEKPGYRIFVCDSGGSGESEERTSKIFSRNRFTFFSCSDEEVNRAAMINRAIGAGCGDVILLIESGLIINGEFIERGKAAFRTGGKIGQVACRIVQSKGDNGAVIISAGVGVDCDRRTFDPMAGYAADSIGAVVCQVFGASWKCGFFSRQCLESVAQSGEFFDEDFGNPKADVDFAWRSRLLGWRSLYNPYCVATAMGQVNAAMSPEYRRESYRNRYYMILKNDTLDGLFLNFLHMVFIEMALQFYCLLFEPALFTSLIGLLKKLPGMLKKRRKIQLARVISASAFERDLKVFRNPAISFSRTVTSS</sequence>
<protein>
    <recommendedName>
        <fullName evidence="7">Glycosyltransferase 2-like domain-containing protein</fullName>
    </recommendedName>
</protein>
<proteinExistence type="inferred from homology"/>
<evidence type="ECO:0000256" key="2">
    <source>
        <dbReference type="ARBA" id="ARBA00022676"/>
    </source>
</evidence>
<dbReference type="EMBL" id="PGXC01000004">
    <property type="protein sequence ID" value="PKK90793.1"/>
    <property type="molecule type" value="Genomic_DNA"/>
</dbReference>
<keyword evidence="3" id="KW-0808">Transferase</keyword>
<evidence type="ECO:0000313" key="5">
    <source>
        <dbReference type="EMBL" id="PKK90793.1"/>
    </source>
</evidence>
<gene>
    <name evidence="5" type="ORF">CVV64_07905</name>
</gene>
<dbReference type="GO" id="GO:0016757">
    <property type="term" value="F:glycosyltransferase activity"/>
    <property type="evidence" value="ECO:0007669"/>
    <property type="project" value="UniProtKB-KW"/>
</dbReference>
<evidence type="ECO:0008006" key="7">
    <source>
        <dbReference type="Google" id="ProtNLM"/>
    </source>
</evidence>
<comment type="caution">
    <text evidence="5">The sequence shown here is derived from an EMBL/GenBank/DDBJ whole genome shotgun (WGS) entry which is preliminary data.</text>
</comment>
<dbReference type="SUPFAM" id="SSF53448">
    <property type="entry name" value="Nucleotide-diphospho-sugar transferases"/>
    <property type="match status" value="1"/>
</dbReference>
<reference evidence="5 6" key="1">
    <citation type="journal article" date="2017" name="ISME J.">
        <title>Potential for microbial H2 and metal transformations associated with novel bacteria and archaea in deep terrestrial subsurface sediments.</title>
        <authorList>
            <person name="Hernsdorf A.W."/>
            <person name="Amano Y."/>
            <person name="Miyakawa K."/>
            <person name="Ise K."/>
            <person name="Suzuki Y."/>
            <person name="Anantharaman K."/>
            <person name="Probst A."/>
            <person name="Burstein D."/>
            <person name="Thomas B.C."/>
            <person name="Banfield J.F."/>
        </authorList>
    </citation>
    <scope>NUCLEOTIDE SEQUENCE [LARGE SCALE GENOMIC DNA]</scope>
    <source>
        <strain evidence="5">HGW-Wallbacteria-1</strain>
    </source>
</reference>
<keyword evidence="2" id="KW-0328">Glycosyltransferase</keyword>
<evidence type="ECO:0000256" key="3">
    <source>
        <dbReference type="ARBA" id="ARBA00022679"/>
    </source>
</evidence>
<dbReference type="PANTHER" id="PTHR43179:SF12">
    <property type="entry name" value="GALACTOFURANOSYLTRANSFERASE GLFT2"/>
    <property type="match status" value="1"/>
</dbReference>
<dbReference type="Gene3D" id="3.90.550.10">
    <property type="entry name" value="Spore Coat Polysaccharide Biosynthesis Protein SpsA, Chain A"/>
    <property type="match status" value="1"/>
</dbReference>
<keyword evidence="4" id="KW-0472">Membrane</keyword>
<keyword evidence="4" id="KW-0812">Transmembrane</keyword>
<accession>A0A2N1PR24</accession>
<dbReference type="PANTHER" id="PTHR43179">
    <property type="entry name" value="RHAMNOSYLTRANSFERASE WBBL"/>
    <property type="match status" value="1"/>
</dbReference>
<dbReference type="InterPro" id="IPR029044">
    <property type="entry name" value="Nucleotide-diphossugar_trans"/>
</dbReference>
<keyword evidence="4" id="KW-1133">Transmembrane helix</keyword>
<evidence type="ECO:0000256" key="4">
    <source>
        <dbReference type="SAM" id="Phobius"/>
    </source>
</evidence>
<name>A0A2N1PR24_9BACT</name>
<comment type="similarity">
    <text evidence="1">Belongs to the glycosyltransferase 2 family.</text>
</comment>
<dbReference type="AlphaFoldDB" id="A0A2N1PR24"/>